<accession>A0AAD6U1X0</accession>
<evidence type="ECO:0000313" key="3">
    <source>
        <dbReference type="Proteomes" id="UP001222325"/>
    </source>
</evidence>
<sequence length="226" mass="24556">MLGMQPLLKAGKSDVQSASKTANSDGDAASLAPQLLHMKICADLNRANTVGGRHSLQRHVTAASPPACTSHRRQHVSAIRCPRSTRSSAAAVEPRALEMHPLRVRCSLQDTHARPTPCAPVCLVWLARRRRPRPFDHARTPNLPPFSNPACTPPSPWYCPPALPLALGPATHDFEDRAPRPRLARLVVQPSGAAMYKVSETWRQATFRGVAIFSTRAGRGCPPPRG</sequence>
<reference evidence="2" key="1">
    <citation type="submission" date="2023-03" db="EMBL/GenBank/DDBJ databases">
        <title>Massive genome expansion in bonnet fungi (Mycena s.s.) driven by repeated elements and novel gene families across ecological guilds.</title>
        <authorList>
            <consortium name="Lawrence Berkeley National Laboratory"/>
            <person name="Harder C.B."/>
            <person name="Miyauchi S."/>
            <person name="Viragh M."/>
            <person name="Kuo A."/>
            <person name="Thoen E."/>
            <person name="Andreopoulos B."/>
            <person name="Lu D."/>
            <person name="Skrede I."/>
            <person name="Drula E."/>
            <person name="Henrissat B."/>
            <person name="Morin E."/>
            <person name="Kohler A."/>
            <person name="Barry K."/>
            <person name="LaButti K."/>
            <person name="Morin E."/>
            <person name="Salamov A."/>
            <person name="Lipzen A."/>
            <person name="Mereny Z."/>
            <person name="Hegedus B."/>
            <person name="Baldrian P."/>
            <person name="Stursova M."/>
            <person name="Weitz H."/>
            <person name="Taylor A."/>
            <person name="Grigoriev I.V."/>
            <person name="Nagy L.G."/>
            <person name="Martin F."/>
            <person name="Kauserud H."/>
        </authorList>
    </citation>
    <scope>NUCLEOTIDE SEQUENCE</scope>
    <source>
        <strain evidence="2">CBHHK173m</strain>
    </source>
</reference>
<gene>
    <name evidence="2" type="ORF">B0H15DRAFT_952712</name>
</gene>
<feature type="region of interest" description="Disordered" evidence="1">
    <location>
        <begin position="1"/>
        <end position="27"/>
    </location>
</feature>
<comment type="caution">
    <text evidence="2">The sequence shown here is derived from an EMBL/GenBank/DDBJ whole genome shotgun (WGS) entry which is preliminary data.</text>
</comment>
<feature type="compositionally biased region" description="Polar residues" evidence="1">
    <location>
        <begin position="14"/>
        <end position="24"/>
    </location>
</feature>
<keyword evidence="3" id="KW-1185">Reference proteome</keyword>
<evidence type="ECO:0000313" key="2">
    <source>
        <dbReference type="EMBL" id="KAJ7082034.1"/>
    </source>
</evidence>
<proteinExistence type="predicted"/>
<evidence type="ECO:0000256" key="1">
    <source>
        <dbReference type="SAM" id="MobiDB-lite"/>
    </source>
</evidence>
<dbReference type="Proteomes" id="UP001222325">
    <property type="component" value="Unassembled WGS sequence"/>
</dbReference>
<name>A0AAD6U1X0_9AGAR</name>
<dbReference type="AlphaFoldDB" id="A0AAD6U1X0"/>
<feature type="region of interest" description="Disordered" evidence="1">
    <location>
        <begin position="62"/>
        <end position="83"/>
    </location>
</feature>
<protein>
    <submittedName>
        <fullName evidence="2">Uncharacterized protein</fullName>
    </submittedName>
</protein>
<dbReference type="EMBL" id="JARJCN010000047">
    <property type="protein sequence ID" value="KAJ7082034.1"/>
    <property type="molecule type" value="Genomic_DNA"/>
</dbReference>
<organism evidence="2 3">
    <name type="scientific">Mycena belliarum</name>
    <dbReference type="NCBI Taxonomy" id="1033014"/>
    <lineage>
        <taxon>Eukaryota</taxon>
        <taxon>Fungi</taxon>
        <taxon>Dikarya</taxon>
        <taxon>Basidiomycota</taxon>
        <taxon>Agaricomycotina</taxon>
        <taxon>Agaricomycetes</taxon>
        <taxon>Agaricomycetidae</taxon>
        <taxon>Agaricales</taxon>
        <taxon>Marasmiineae</taxon>
        <taxon>Mycenaceae</taxon>
        <taxon>Mycena</taxon>
    </lineage>
</organism>